<dbReference type="Gene3D" id="3.50.30.10">
    <property type="entry name" value="Phosphohistidine domain"/>
    <property type="match status" value="1"/>
</dbReference>
<dbReference type="RefSeq" id="WP_254422165.1">
    <property type="nucleotide sequence ID" value="NZ_BAAAJB010000041.1"/>
</dbReference>
<evidence type="ECO:0000313" key="3">
    <source>
        <dbReference type="EMBL" id="USY23508.1"/>
    </source>
</evidence>
<sequence length="830" mass="88516">MRVLTLDRIDTDRTDLVGGKAAGLAEAARAGERVPSGFCVTTEAHRSGEVPRDEVAAAYEALGCGRVAVRSSATAEDLPDASFAGQQETYLNVEGVDDLVAAVRRCWDSLGTDRAAAYRRDRGIDEASVRMAVVVQRMVDPRAAGVLFTANPVTGTRGETVLDAVPGLGTGVVDGTADPDHYVVRPDGNVEGPGDGGCLTAEEVGALRASGQRLQDHFGSPQDVEWAIDRDGTPWVLQSRAITTLFPLPPGRDDGPGVYLEAGHMQGMLRPFTPLGFASLTELTRDWFSSLSGGGASGLESWLVNVGGRLYLDLTALVRDPRTRAMVPEALGIYGPGAVRALQHLLDDPRFAPRQGRPLRAEAVLRGVRAAAPVLAKVAAGAALALWDPARTRERVFALGERARAGTSRTPEWVVTARDRVEYARHLQSPVMSERMLPMLGPLYAGLTAAKLPEHLLSGVAEPSEVAAVLGGMPHNVTTAMDLELWRVAERAGEHRELLTGTPPEELAERYLAGDLPDIGLTGFLAAYGHRSAAEIDMGVPRWAEDPAPVFSAIANYLQVSDPEQSPERRFAAAAERAVRMRDELVRRLAATSPLRARLTAFLLDRARELSGLREYPKFVWLYALAQVRRQMLMVGAELVGQGRIDRADDVVFLDFEEVHDLLDGADLRGLVAERRAEHRRELGRRRVPSLLLSDGTDLAVALPALPPGEGTEGELTGVAASPGTATGVARVVYDPAGATLAPGEILVAPTTDPGWTPLFMTAGGLVVETGSVVAHGPTVAREYGIPCVICVPGVTELIRDGQTITIDGSAGTIRVEEPEEPEEPGAGEG</sequence>
<feature type="domain" description="Pyruvate phosphate dikinase AMP/ATP-binding" evidence="2">
    <location>
        <begin position="198"/>
        <end position="244"/>
    </location>
</feature>
<feature type="domain" description="PEP-utilising enzyme mobile" evidence="1">
    <location>
        <begin position="742"/>
        <end position="812"/>
    </location>
</feature>
<dbReference type="InterPro" id="IPR036637">
    <property type="entry name" value="Phosphohistidine_dom_sf"/>
</dbReference>
<evidence type="ECO:0000259" key="1">
    <source>
        <dbReference type="Pfam" id="PF00391"/>
    </source>
</evidence>
<dbReference type="Gene3D" id="3.30.470.20">
    <property type="entry name" value="ATP-grasp fold, B domain"/>
    <property type="match status" value="2"/>
</dbReference>
<protein>
    <submittedName>
        <fullName evidence="3">PEP-utilizing enzyme</fullName>
    </submittedName>
</protein>
<keyword evidence="4" id="KW-1185">Reference proteome</keyword>
<dbReference type="EMBL" id="CP099837">
    <property type="protein sequence ID" value="USY23508.1"/>
    <property type="molecule type" value="Genomic_DNA"/>
</dbReference>
<dbReference type="InterPro" id="IPR051549">
    <property type="entry name" value="PEP_Utilizing_Enz"/>
</dbReference>
<dbReference type="PANTHER" id="PTHR43615:SF1">
    <property type="entry name" value="PPDK_N DOMAIN-CONTAINING PROTEIN"/>
    <property type="match status" value="1"/>
</dbReference>
<organism evidence="3 4">
    <name type="scientific">Nocardiopsis exhalans</name>
    <dbReference type="NCBI Taxonomy" id="163604"/>
    <lineage>
        <taxon>Bacteria</taxon>
        <taxon>Bacillati</taxon>
        <taxon>Actinomycetota</taxon>
        <taxon>Actinomycetes</taxon>
        <taxon>Streptosporangiales</taxon>
        <taxon>Nocardiopsidaceae</taxon>
        <taxon>Nocardiopsis</taxon>
    </lineage>
</organism>
<accession>A0ABY5DIV5</accession>
<evidence type="ECO:0000259" key="2">
    <source>
        <dbReference type="Pfam" id="PF01326"/>
    </source>
</evidence>
<reference evidence="3" key="1">
    <citation type="submission" date="2022-06" db="EMBL/GenBank/DDBJ databases">
        <authorList>
            <person name="Ping M."/>
        </authorList>
    </citation>
    <scope>NUCLEOTIDE SEQUENCE</scope>
    <source>
        <strain evidence="3">JCM11759T</strain>
    </source>
</reference>
<dbReference type="SUPFAM" id="SSF56059">
    <property type="entry name" value="Glutathione synthetase ATP-binding domain-like"/>
    <property type="match status" value="1"/>
</dbReference>
<feature type="domain" description="Pyruvate phosphate dikinase AMP/ATP-binding" evidence="2">
    <location>
        <begin position="53"/>
        <end position="186"/>
    </location>
</feature>
<dbReference type="Gene3D" id="3.30.1490.20">
    <property type="entry name" value="ATP-grasp fold, A domain"/>
    <property type="match status" value="2"/>
</dbReference>
<name>A0ABY5DIV5_9ACTN</name>
<proteinExistence type="predicted"/>
<dbReference type="Pfam" id="PF00391">
    <property type="entry name" value="PEP-utilizers"/>
    <property type="match status" value="1"/>
</dbReference>
<dbReference type="SUPFAM" id="SSF52009">
    <property type="entry name" value="Phosphohistidine domain"/>
    <property type="match status" value="1"/>
</dbReference>
<gene>
    <name evidence="3" type="ORF">NE857_32190</name>
</gene>
<evidence type="ECO:0000313" key="4">
    <source>
        <dbReference type="Proteomes" id="UP001055940"/>
    </source>
</evidence>
<dbReference type="InterPro" id="IPR002192">
    <property type="entry name" value="PPDK_AMP/ATP-bd"/>
</dbReference>
<dbReference type="InterPro" id="IPR013815">
    <property type="entry name" value="ATP_grasp_subdomain_1"/>
</dbReference>
<dbReference type="Proteomes" id="UP001055940">
    <property type="component" value="Chromosome"/>
</dbReference>
<dbReference type="Pfam" id="PF01326">
    <property type="entry name" value="PPDK_N"/>
    <property type="match status" value="2"/>
</dbReference>
<dbReference type="InterPro" id="IPR008279">
    <property type="entry name" value="PEP-util_enz_mobile_dom"/>
</dbReference>
<dbReference type="PANTHER" id="PTHR43615">
    <property type="entry name" value="PHOSPHOENOLPYRUVATE SYNTHASE-RELATED"/>
    <property type="match status" value="1"/>
</dbReference>